<gene>
    <name evidence="1" type="ORF">ACIBP5_26275</name>
</gene>
<protein>
    <submittedName>
        <fullName evidence="1">GNAT family N-acetyltransferase</fullName>
        <ecNumber evidence="1">2.3.-.-</ecNumber>
    </submittedName>
</protein>
<dbReference type="SUPFAM" id="SSF55729">
    <property type="entry name" value="Acyl-CoA N-acyltransferases (Nat)"/>
    <property type="match status" value="1"/>
</dbReference>
<keyword evidence="2" id="KW-1185">Reference proteome</keyword>
<dbReference type="Proteomes" id="UP001612928">
    <property type="component" value="Unassembled WGS sequence"/>
</dbReference>
<sequence length="186" mass="20643">MLIPHVMTRRTSLVPVDPVVAGPEVRRVLDREGLGRLPDLDAFLATSTDDPAQTAAQFFIVRAGTEDKVGFASMTHLDTELGQVRVDVVTDPLRTEFGISLEATMLVVNHAFATWAIGKIYFCATPRNFDTLAAFPAMITEEAEPPAQLRDLGTAHSLRVLSIHRDRWEKYGTRFLDRLVKSPVGR</sequence>
<accession>A0ABW8A9L8</accession>
<organism evidence="1 2">
    <name type="scientific">Nonomuraea indica</name>
    <dbReference type="NCBI Taxonomy" id="1581193"/>
    <lineage>
        <taxon>Bacteria</taxon>
        <taxon>Bacillati</taxon>
        <taxon>Actinomycetota</taxon>
        <taxon>Actinomycetes</taxon>
        <taxon>Streptosporangiales</taxon>
        <taxon>Streptosporangiaceae</taxon>
        <taxon>Nonomuraea</taxon>
    </lineage>
</organism>
<name>A0ABW8A9L8_9ACTN</name>
<dbReference type="RefSeq" id="WP_144070045.1">
    <property type="nucleotide sequence ID" value="NZ_JBITMB010000006.1"/>
</dbReference>
<proteinExistence type="predicted"/>
<evidence type="ECO:0000313" key="1">
    <source>
        <dbReference type="EMBL" id="MFI7443492.1"/>
    </source>
</evidence>
<comment type="caution">
    <text evidence="1">The sequence shown here is derived from an EMBL/GenBank/DDBJ whole genome shotgun (WGS) entry which is preliminary data.</text>
</comment>
<dbReference type="InterPro" id="IPR016181">
    <property type="entry name" value="Acyl_CoA_acyltransferase"/>
</dbReference>
<dbReference type="Gene3D" id="3.40.630.30">
    <property type="match status" value="1"/>
</dbReference>
<keyword evidence="1" id="KW-0808">Transferase</keyword>
<dbReference type="GO" id="GO:0016746">
    <property type="term" value="F:acyltransferase activity"/>
    <property type="evidence" value="ECO:0007669"/>
    <property type="project" value="UniProtKB-KW"/>
</dbReference>
<reference evidence="1 2" key="1">
    <citation type="submission" date="2024-10" db="EMBL/GenBank/DDBJ databases">
        <title>The Natural Products Discovery Center: Release of the First 8490 Sequenced Strains for Exploring Actinobacteria Biosynthetic Diversity.</title>
        <authorList>
            <person name="Kalkreuter E."/>
            <person name="Kautsar S.A."/>
            <person name="Yang D."/>
            <person name="Bader C.D."/>
            <person name="Teijaro C.N."/>
            <person name="Fluegel L."/>
            <person name="Davis C.M."/>
            <person name="Simpson J.R."/>
            <person name="Lauterbach L."/>
            <person name="Steele A.D."/>
            <person name="Gui C."/>
            <person name="Meng S."/>
            <person name="Li G."/>
            <person name="Viehrig K."/>
            <person name="Ye F."/>
            <person name="Su P."/>
            <person name="Kiefer A.F."/>
            <person name="Nichols A."/>
            <person name="Cepeda A.J."/>
            <person name="Yan W."/>
            <person name="Fan B."/>
            <person name="Jiang Y."/>
            <person name="Adhikari A."/>
            <person name="Zheng C.-J."/>
            <person name="Schuster L."/>
            <person name="Cowan T.M."/>
            <person name="Smanski M.J."/>
            <person name="Chevrette M.G."/>
            <person name="De Carvalho L.P.S."/>
            <person name="Shen B."/>
        </authorList>
    </citation>
    <scope>NUCLEOTIDE SEQUENCE [LARGE SCALE GENOMIC DNA]</scope>
    <source>
        <strain evidence="1 2">NPDC049503</strain>
    </source>
</reference>
<dbReference type="EMBL" id="JBITMB010000006">
    <property type="protein sequence ID" value="MFI7443492.1"/>
    <property type="molecule type" value="Genomic_DNA"/>
</dbReference>
<evidence type="ECO:0000313" key="2">
    <source>
        <dbReference type="Proteomes" id="UP001612928"/>
    </source>
</evidence>
<keyword evidence="1" id="KW-0012">Acyltransferase</keyword>
<dbReference type="EC" id="2.3.-.-" evidence="1"/>